<dbReference type="Proteomes" id="UP001500221">
    <property type="component" value="Unassembled WGS sequence"/>
</dbReference>
<reference evidence="3" key="1">
    <citation type="journal article" date="2019" name="Int. J. Syst. Evol. Microbiol.">
        <title>The Global Catalogue of Microorganisms (GCM) 10K type strain sequencing project: providing services to taxonomists for standard genome sequencing and annotation.</title>
        <authorList>
            <consortium name="The Broad Institute Genomics Platform"/>
            <consortium name="The Broad Institute Genome Sequencing Center for Infectious Disease"/>
            <person name="Wu L."/>
            <person name="Ma J."/>
        </authorList>
    </citation>
    <scope>NUCLEOTIDE SEQUENCE [LARGE SCALE GENOMIC DNA]</scope>
    <source>
        <strain evidence="3">JCM 18459</strain>
    </source>
</reference>
<evidence type="ECO:0000313" key="3">
    <source>
        <dbReference type="Proteomes" id="UP001500221"/>
    </source>
</evidence>
<accession>A0ABP9PMF3</accession>
<organism evidence="2 3">
    <name type="scientific">Nocardioides marinquilinus</name>
    <dbReference type="NCBI Taxonomy" id="1210400"/>
    <lineage>
        <taxon>Bacteria</taxon>
        <taxon>Bacillati</taxon>
        <taxon>Actinomycetota</taxon>
        <taxon>Actinomycetes</taxon>
        <taxon>Propionibacteriales</taxon>
        <taxon>Nocardioidaceae</taxon>
        <taxon>Nocardioides</taxon>
    </lineage>
</organism>
<comment type="caution">
    <text evidence="2">The sequence shown here is derived from an EMBL/GenBank/DDBJ whole genome shotgun (WGS) entry which is preliminary data.</text>
</comment>
<keyword evidence="3" id="KW-1185">Reference proteome</keyword>
<protein>
    <submittedName>
        <fullName evidence="2">Uncharacterized protein</fullName>
    </submittedName>
</protein>
<feature type="compositionally biased region" description="Basic residues" evidence="1">
    <location>
        <begin position="160"/>
        <end position="176"/>
    </location>
</feature>
<proteinExistence type="predicted"/>
<dbReference type="EMBL" id="BAABKG010000003">
    <property type="protein sequence ID" value="GAA5149026.1"/>
    <property type="molecule type" value="Genomic_DNA"/>
</dbReference>
<name>A0ABP9PMF3_9ACTN</name>
<feature type="compositionally biased region" description="Basic and acidic residues" evidence="1">
    <location>
        <begin position="139"/>
        <end position="159"/>
    </location>
</feature>
<feature type="region of interest" description="Disordered" evidence="1">
    <location>
        <begin position="124"/>
        <end position="188"/>
    </location>
</feature>
<sequence>MSSQPDGAPQRSQPRRVDPGVLLADLGQGLRTTLAGAVESGGRVTLAPATVRPGPDGVLRAPLSGQPCVWFRAMTVPSARWLPLSFSHDRRTLPSVAPSDLPYVGVLSDASSTTPFVVADEGGRVGAGLAGAGRRRHPRADGERADARRRGARRVDPAGRRPRAGRRRGRPPRRRDRLSCSTPPARRW</sequence>
<evidence type="ECO:0000256" key="1">
    <source>
        <dbReference type="SAM" id="MobiDB-lite"/>
    </source>
</evidence>
<evidence type="ECO:0000313" key="2">
    <source>
        <dbReference type="EMBL" id="GAA5149026.1"/>
    </source>
</evidence>
<gene>
    <name evidence="2" type="ORF">GCM10023340_23680</name>
</gene>